<accession>A0A9N8EBL1</accession>
<reference evidence="1" key="1">
    <citation type="submission" date="2020-06" db="EMBL/GenBank/DDBJ databases">
        <authorList>
            <consortium name="Plant Systems Biology data submission"/>
        </authorList>
    </citation>
    <scope>NUCLEOTIDE SEQUENCE</scope>
    <source>
        <strain evidence="1">D6</strain>
    </source>
</reference>
<protein>
    <submittedName>
        <fullName evidence="1">Uncharacterized protein</fullName>
    </submittedName>
</protein>
<evidence type="ECO:0000313" key="1">
    <source>
        <dbReference type="EMBL" id="CAB9518117.1"/>
    </source>
</evidence>
<organism evidence="1 2">
    <name type="scientific">Seminavis robusta</name>
    <dbReference type="NCBI Taxonomy" id="568900"/>
    <lineage>
        <taxon>Eukaryota</taxon>
        <taxon>Sar</taxon>
        <taxon>Stramenopiles</taxon>
        <taxon>Ochrophyta</taxon>
        <taxon>Bacillariophyta</taxon>
        <taxon>Bacillariophyceae</taxon>
        <taxon>Bacillariophycidae</taxon>
        <taxon>Naviculales</taxon>
        <taxon>Naviculaceae</taxon>
        <taxon>Seminavis</taxon>
    </lineage>
</organism>
<comment type="caution">
    <text evidence="1">The sequence shown here is derived from an EMBL/GenBank/DDBJ whole genome shotgun (WGS) entry which is preliminary data.</text>
</comment>
<evidence type="ECO:0000313" key="2">
    <source>
        <dbReference type="Proteomes" id="UP001153069"/>
    </source>
</evidence>
<dbReference type="AlphaFoldDB" id="A0A9N8EBL1"/>
<sequence length="102" mass="11364">MVFAECEFAIGFVACVLVNVHVLCGRPQITKGVPEGKAFAIAAVKCSARNLYLSNTNETTELEEGVPAKWSRCLKKEVISRCPWRSRATKKMKKEDKSESDQ</sequence>
<keyword evidence="2" id="KW-1185">Reference proteome</keyword>
<dbReference type="Proteomes" id="UP001153069">
    <property type="component" value="Unassembled WGS sequence"/>
</dbReference>
<dbReference type="EMBL" id="CAICTM010000905">
    <property type="protein sequence ID" value="CAB9518117.1"/>
    <property type="molecule type" value="Genomic_DNA"/>
</dbReference>
<name>A0A9N8EBL1_9STRA</name>
<gene>
    <name evidence="1" type="ORF">SEMRO_907_G218800.1</name>
</gene>
<proteinExistence type="predicted"/>